<accession>A0A7W6WL67</accession>
<dbReference type="InterPro" id="IPR035965">
    <property type="entry name" value="PAS-like_dom_sf"/>
</dbReference>
<comment type="caution">
    <text evidence="17">The sequence shown here is derived from an EMBL/GenBank/DDBJ whole genome shotgun (WGS) entry which is preliminary data.</text>
</comment>
<feature type="region of interest" description="Disordered" evidence="14">
    <location>
        <begin position="915"/>
        <end position="934"/>
    </location>
</feature>
<dbReference type="SUPFAM" id="SSF55785">
    <property type="entry name" value="PYP-like sensor domain (PAS domain)"/>
    <property type="match status" value="1"/>
</dbReference>
<evidence type="ECO:0000256" key="12">
    <source>
        <dbReference type="ARBA" id="ARBA00023012"/>
    </source>
</evidence>
<dbReference type="SMART" id="SM00387">
    <property type="entry name" value="HATPase_c"/>
    <property type="match status" value="1"/>
</dbReference>
<dbReference type="Pfam" id="PF02518">
    <property type="entry name" value="HATPase_c"/>
    <property type="match status" value="1"/>
</dbReference>
<dbReference type="InterPro" id="IPR016132">
    <property type="entry name" value="Phyto_chromo_attachment"/>
</dbReference>
<dbReference type="SMART" id="SM00388">
    <property type="entry name" value="HisKA"/>
    <property type="match status" value="1"/>
</dbReference>
<proteinExistence type="inferred from homology"/>
<keyword evidence="18" id="KW-1185">Reference proteome</keyword>
<dbReference type="Pfam" id="PF00512">
    <property type="entry name" value="HisKA"/>
    <property type="match status" value="1"/>
</dbReference>
<dbReference type="GO" id="GO:0005524">
    <property type="term" value="F:ATP binding"/>
    <property type="evidence" value="ECO:0007669"/>
    <property type="project" value="UniProtKB-KW"/>
</dbReference>
<evidence type="ECO:0000256" key="13">
    <source>
        <dbReference type="ARBA" id="ARBA00023170"/>
    </source>
</evidence>
<dbReference type="GO" id="GO:0000155">
    <property type="term" value="F:phosphorelay sensor kinase activity"/>
    <property type="evidence" value="ECO:0007669"/>
    <property type="project" value="InterPro"/>
</dbReference>
<keyword evidence="12" id="KW-0902">Two-component regulatory system</keyword>
<dbReference type="PROSITE" id="PS50109">
    <property type="entry name" value="HIS_KIN"/>
    <property type="match status" value="1"/>
</dbReference>
<dbReference type="InterPro" id="IPR003661">
    <property type="entry name" value="HisK_dim/P_dom"/>
</dbReference>
<keyword evidence="4" id="KW-0600">Photoreceptor protein</keyword>
<dbReference type="GO" id="GO:0009584">
    <property type="term" value="P:detection of visible light"/>
    <property type="evidence" value="ECO:0007669"/>
    <property type="project" value="InterPro"/>
</dbReference>
<dbReference type="Gene3D" id="3.30.450.40">
    <property type="match status" value="1"/>
</dbReference>
<feature type="domain" description="Histidine kinase" evidence="16">
    <location>
        <begin position="693"/>
        <end position="911"/>
    </location>
</feature>
<feature type="compositionally biased region" description="Low complexity" evidence="14">
    <location>
        <begin position="924"/>
        <end position="934"/>
    </location>
</feature>
<dbReference type="InterPro" id="IPR013515">
    <property type="entry name" value="Phytochrome_cen-reg"/>
</dbReference>
<dbReference type="EMBL" id="JACIGI010000015">
    <property type="protein sequence ID" value="MBB4286378.1"/>
    <property type="molecule type" value="Genomic_DNA"/>
</dbReference>
<evidence type="ECO:0000259" key="16">
    <source>
        <dbReference type="PROSITE" id="PS50109"/>
    </source>
</evidence>
<dbReference type="Proteomes" id="UP000555728">
    <property type="component" value="Unassembled WGS sequence"/>
</dbReference>
<comment type="similarity">
    <text evidence="2">In the N-terminal section; belongs to the phytochrome family.</text>
</comment>
<dbReference type="PANTHER" id="PTHR43065:SF10">
    <property type="entry name" value="PEROXIDE STRESS-ACTIVATED HISTIDINE KINASE MAK3"/>
    <property type="match status" value="1"/>
</dbReference>
<dbReference type="InterPro" id="IPR036890">
    <property type="entry name" value="HATPase_C_sf"/>
</dbReference>
<organism evidence="17 18">
    <name type="scientific">Roseospira goensis</name>
    <dbReference type="NCBI Taxonomy" id="391922"/>
    <lineage>
        <taxon>Bacteria</taxon>
        <taxon>Pseudomonadati</taxon>
        <taxon>Pseudomonadota</taxon>
        <taxon>Alphaproteobacteria</taxon>
        <taxon>Rhodospirillales</taxon>
        <taxon>Rhodospirillaceae</taxon>
        <taxon>Roseospira</taxon>
    </lineage>
</organism>
<evidence type="ECO:0000256" key="1">
    <source>
        <dbReference type="ARBA" id="ARBA00000085"/>
    </source>
</evidence>
<evidence type="ECO:0000256" key="7">
    <source>
        <dbReference type="ARBA" id="ARBA00022679"/>
    </source>
</evidence>
<evidence type="ECO:0000256" key="2">
    <source>
        <dbReference type="ARBA" id="ARBA00006402"/>
    </source>
</evidence>
<reference evidence="17 18" key="1">
    <citation type="submission" date="2020-08" db="EMBL/GenBank/DDBJ databases">
        <title>Genome sequencing of Purple Non-Sulfur Bacteria from various extreme environments.</title>
        <authorList>
            <person name="Mayer M."/>
        </authorList>
    </citation>
    <scope>NUCLEOTIDE SEQUENCE [LARGE SCALE GENOMIC DNA]</scope>
    <source>
        <strain evidence="17 18">JA135</strain>
    </source>
</reference>
<dbReference type="Gene3D" id="3.30.565.10">
    <property type="entry name" value="Histidine kinase-like ATPase, C-terminal domain"/>
    <property type="match status" value="1"/>
</dbReference>
<keyword evidence="11" id="KW-0157">Chromophore</keyword>
<dbReference type="InterPro" id="IPR003018">
    <property type="entry name" value="GAF"/>
</dbReference>
<dbReference type="InterPro" id="IPR001294">
    <property type="entry name" value="Phytochrome"/>
</dbReference>
<keyword evidence="7" id="KW-0808">Transferase</keyword>
<evidence type="ECO:0000256" key="5">
    <source>
        <dbReference type="ARBA" id="ARBA00022553"/>
    </source>
</evidence>
<comment type="catalytic activity">
    <reaction evidence="1">
        <text>ATP + protein L-histidine = ADP + protein N-phospho-L-histidine.</text>
        <dbReference type="EC" id="2.7.13.3"/>
    </reaction>
</comment>
<evidence type="ECO:0000256" key="3">
    <source>
        <dbReference type="ARBA" id="ARBA00012438"/>
    </source>
</evidence>
<keyword evidence="13" id="KW-0675">Receptor</keyword>
<dbReference type="InterPro" id="IPR013654">
    <property type="entry name" value="PAS_2"/>
</dbReference>
<dbReference type="Pfam" id="PF01590">
    <property type="entry name" value="GAF"/>
    <property type="match status" value="1"/>
</dbReference>
<dbReference type="SMART" id="SM00065">
    <property type="entry name" value="GAF"/>
    <property type="match status" value="1"/>
</dbReference>
<dbReference type="InterPro" id="IPR005467">
    <property type="entry name" value="His_kinase_dom"/>
</dbReference>
<evidence type="ECO:0000256" key="8">
    <source>
        <dbReference type="ARBA" id="ARBA00022741"/>
    </source>
</evidence>
<dbReference type="CDD" id="cd00082">
    <property type="entry name" value="HisKA"/>
    <property type="match status" value="1"/>
</dbReference>
<evidence type="ECO:0000256" key="14">
    <source>
        <dbReference type="SAM" id="MobiDB-lite"/>
    </source>
</evidence>
<dbReference type="GO" id="GO:0006355">
    <property type="term" value="P:regulation of DNA-templated transcription"/>
    <property type="evidence" value="ECO:0007669"/>
    <property type="project" value="InterPro"/>
</dbReference>
<keyword evidence="5" id="KW-0597">Phosphoprotein</keyword>
<evidence type="ECO:0000256" key="10">
    <source>
        <dbReference type="ARBA" id="ARBA00022840"/>
    </source>
</evidence>
<keyword evidence="10" id="KW-0067">ATP-binding</keyword>
<name>A0A7W6WL67_9PROT</name>
<evidence type="ECO:0000256" key="9">
    <source>
        <dbReference type="ARBA" id="ARBA00022777"/>
    </source>
</evidence>
<dbReference type="InterPro" id="IPR029016">
    <property type="entry name" value="GAF-like_dom_sf"/>
</dbReference>
<evidence type="ECO:0000256" key="6">
    <source>
        <dbReference type="ARBA" id="ARBA00022606"/>
    </source>
</evidence>
<dbReference type="EC" id="2.7.13.3" evidence="3"/>
<dbReference type="SUPFAM" id="SSF47384">
    <property type="entry name" value="Homodimeric domain of signal transducing histidine kinase"/>
    <property type="match status" value="1"/>
</dbReference>
<gene>
    <name evidence="17" type="ORF">GGD88_002107</name>
</gene>
<dbReference type="InterPro" id="IPR003594">
    <property type="entry name" value="HATPase_dom"/>
</dbReference>
<dbReference type="RefSeq" id="WP_184435198.1">
    <property type="nucleotide sequence ID" value="NZ_JACIGI010000015.1"/>
</dbReference>
<evidence type="ECO:0000259" key="15">
    <source>
        <dbReference type="PROSITE" id="PS50046"/>
    </source>
</evidence>
<evidence type="ECO:0000256" key="11">
    <source>
        <dbReference type="ARBA" id="ARBA00022991"/>
    </source>
</evidence>
<keyword evidence="6" id="KW-0716">Sensory transduction</keyword>
<dbReference type="InterPro" id="IPR036097">
    <property type="entry name" value="HisK_dim/P_sf"/>
</dbReference>
<evidence type="ECO:0000256" key="4">
    <source>
        <dbReference type="ARBA" id="ARBA00022543"/>
    </source>
</evidence>
<dbReference type="PRINTS" id="PR01033">
    <property type="entry name" value="PHYTOCHROME"/>
</dbReference>
<evidence type="ECO:0000313" key="18">
    <source>
        <dbReference type="Proteomes" id="UP000555728"/>
    </source>
</evidence>
<keyword evidence="9 17" id="KW-0418">Kinase</keyword>
<dbReference type="Gene3D" id="1.10.287.130">
    <property type="match status" value="1"/>
</dbReference>
<dbReference type="PROSITE" id="PS50046">
    <property type="entry name" value="PHYTOCHROME_2"/>
    <property type="match status" value="1"/>
</dbReference>
<dbReference type="AlphaFoldDB" id="A0A7W6WL67"/>
<dbReference type="Gene3D" id="3.30.450.270">
    <property type="match status" value="1"/>
</dbReference>
<dbReference type="SUPFAM" id="SSF55781">
    <property type="entry name" value="GAF domain-like"/>
    <property type="match status" value="2"/>
</dbReference>
<dbReference type="PANTHER" id="PTHR43065">
    <property type="entry name" value="SENSOR HISTIDINE KINASE"/>
    <property type="match status" value="1"/>
</dbReference>
<dbReference type="InterPro" id="IPR043150">
    <property type="entry name" value="Phytochrome_PHY_sf"/>
</dbReference>
<evidence type="ECO:0000313" key="17">
    <source>
        <dbReference type="EMBL" id="MBB4286378.1"/>
    </source>
</evidence>
<dbReference type="Pfam" id="PF08446">
    <property type="entry name" value="PAS_2"/>
    <property type="match status" value="1"/>
</dbReference>
<dbReference type="Gene3D" id="3.30.450.20">
    <property type="entry name" value="PAS domain"/>
    <property type="match status" value="1"/>
</dbReference>
<dbReference type="SUPFAM" id="SSF55874">
    <property type="entry name" value="ATPase domain of HSP90 chaperone/DNA topoisomerase II/histidine kinase"/>
    <property type="match status" value="1"/>
</dbReference>
<feature type="domain" description="Phytochrome chromophore attachment site" evidence="15">
    <location>
        <begin position="159"/>
        <end position="318"/>
    </location>
</feature>
<sequence length="934" mass="100830">MSDSRTDLPTVDLSECENEPIHLLELVQGHGCLLVLGGSPLAVLQASQNTEAFLGTPADALLGRPLSQVLDPLAVRGLEGLAAQAGRADLPPLGVYARPPADRGRLRRLRATAHRADTADGAVRLIVDLEPVDEHDEEAAEATFEAEGIAQAGLTESENLYQFLDQAVHAIAGVTDYDRVMAYMFHPDWSGEVVAEARNPDLTPFLGLRYPASDIPSQARRLYLSTLLRVIADVNGLAVPLTRADSVADDGPLDLSRAVLRSVSSYHIEYLRNMGVGATLVTSLVIDGALWGLIACHHMGPKTVPWHRREAVARLTARTSDRIGDILSLQRTRQERRSRRFLEMVQGRLGARGNPLDVLFFGGPRLSDVIRCDGIAVHSPDRTATTGNTPAPRTLAAFFARAAAHAENGVFVSQALADTHLFDDLDLPGCRGALVAFPSREPLVALACFRDELVREVHWGGDPNKPVEVDAASQRLSPRKSFNLWREEVRGHSRAWEPWTLDLMRRLADTLARGLGGTTGAAPDPAAEVAALAAAMDDLLDRFERRAGNLLESLDLADNGALLATPQSVLGWPEDVAVAANAVFRDRFDVDEGDIAEQPVKTVLRALGLPGTITHLPPGGSMEVEWWSGVSGHRTLHVLRRGLFALARGEAERAWVIYAFDDVTSFYRTQKALGAARTQAMARTRGRTEFLAQLARELRAPLHAIQGFADSLTQDRTETHADRYRDYAGEIRSLSGNLLDLLNDLLDVARLEGGGEPGGSGVFDLTLLVGDICREVRDSGRDHGMAWDWHLPNERILVQGDVGALRHALATLITAALRASLPDGPVMVRLTMERGGEPRVSVSDTGLGLGEDDLIALRRPLDATLAHGGEPHRGIGLALVRGLVDLHGGGVTVTSNPDSGTTVHVTLPRHRVVDRDNLPGGGAAAATRPTLRTP</sequence>
<dbReference type="GO" id="GO:0009881">
    <property type="term" value="F:photoreceptor activity"/>
    <property type="evidence" value="ECO:0007669"/>
    <property type="project" value="UniProtKB-KW"/>
</dbReference>
<keyword evidence="8" id="KW-0547">Nucleotide-binding</keyword>
<protein>
    <recommendedName>
        <fullName evidence="3">histidine kinase</fullName>
        <ecNumber evidence="3">2.7.13.3</ecNumber>
    </recommendedName>
</protein>
<dbReference type="Pfam" id="PF00360">
    <property type="entry name" value="PHY"/>
    <property type="match status" value="1"/>
</dbReference>